<evidence type="ECO:0000313" key="6">
    <source>
        <dbReference type="EMBL" id="AZK48852.1"/>
    </source>
</evidence>
<evidence type="ECO:0000313" key="7">
    <source>
        <dbReference type="Proteomes" id="UP000273145"/>
    </source>
</evidence>
<evidence type="ECO:0000256" key="5">
    <source>
        <dbReference type="ARBA" id="ARBA00023172"/>
    </source>
</evidence>
<dbReference type="GO" id="GO:0003677">
    <property type="term" value="F:DNA binding"/>
    <property type="evidence" value="ECO:0007669"/>
    <property type="project" value="UniProtKB-KW"/>
</dbReference>
<dbReference type="GO" id="GO:0006313">
    <property type="term" value="P:DNA transposition"/>
    <property type="evidence" value="ECO:0007669"/>
    <property type="project" value="InterPro"/>
</dbReference>
<evidence type="ECO:0000256" key="4">
    <source>
        <dbReference type="ARBA" id="ARBA00023125"/>
    </source>
</evidence>
<keyword evidence="5" id="KW-0233">DNA recombination</keyword>
<keyword evidence="7" id="KW-1185">Reference proteome</keyword>
<dbReference type="KEGG" id="plen:EIM92_04110"/>
<name>A0A3Q8SEF9_9BACL</name>
<protein>
    <recommendedName>
        <fullName evidence="8">Mutator family transposase</fullName>
    </recommendedName>
</protein>
<keyword evidence="4" id="KW-0238">DNA-binding</keyword>
<sequence>MSDGLTGIVSAIEQVYPQVRYQSCCVHVARSIP</sequence>
<dbReference type="PROSITE" id="PS01007">
    <property type="entry name" value="TRANSPOSASE_MUTATOR"/>
    <property type="match status" value="1"/>
</dbReference>
<dbReference type="EMBL" id="CP034248">
    <property type="protein sequence ID" value="AZK48852.1"/>
    <property type="molecule type" value="Genomic_DNA"/>
</dbReference>
<dbReference type="Pfam" id="PF00872">
    <property type="entry name" value="Transposase_mut"/>
    <property type="match status" value="1"/>
</dbReference>
<comment type="similarity">
    <text evidence="2">Belongs to the transposase mutator family.</text>
</comment>
<evidence type="ECO:0000256" key="1">
    <source>
        <dbReference type="ARBA" id="ARBA00002190"/>
    </source>
</evidence>
<accession>A0A3Q8SEF9</accession>
<dbReference type="OrthoDB" id="9779930at2"/>
<gene>
    <name evidence="6" type="ORF">EIM92_04110</name>
</gene>
<organism evidence="6 7">
    <name type="scientific">Paenibacillus lentus</name>
    <dbReference type="NCBI Taxonomy" id="1338368"/>
    <lineage>
        <taxon>Bacteria</taxon>
        <taxon>Bacillati</taxon>
        <taxon>Bacillota</taxon>
        <taxon>Bacilli</taxon>
        <taxon>Bacillales</taxon>
        <taxon>Paenibacillaceae</taxon>
        <taxon>Paenibacillus</taxon>
    </lineage>
</organism>
<dbReference type="InterPro" id="IPR001207">
    <property type="entry name" value="Transposase_mutator"/>
</dbReference>
<reference evidence="6 7" key="1">
    <citation type="submission" date="2018-11" db="EMBL/GenBank/DDBJ databases">
        <title>Genome sequencing of Paenibacillus lentus DSM25539(T).</title>
        <authorList>
            <person name="Kook J.-K."/>
            <person name="Park S.-N."/>
            <person name="Lim Y.K."/>
        </authorList>
    </citation>
    <scope>NUCLEOTIDE SEQUENCE [LARGE SCALE GENOMIC DNA]</scope>
    <source>
        <strain evidence="6 7">DSM 25539</strain>
    </source>
</reference>
<dbReference type="GO" id="GO:0004803">
    <property type="term" value="F:transposase activity"/>
    <property type="evidence" value="ECO:0007669"/>
    <property type="project" value="InterPro"/>
</dbReference>
<comment type="function">
    <text evidence="1">Required for the transposition of the insertion element.</text>
</comment>
<evidence type="ECO:0008006" key="8">
    <source>
        <dbReference type="Google" id="ProtNLM"/>
    </source>
</evidence>
<keyword evidence="3" id="KW-0815">Transposition</keyword>
<dbReference type="Proteomes" id="UP000273145">
    <property type="component" value="Chromosome"/>
</dbReference>
<evidence type="ECO:0000256" key="2">
    <source>
        <dbReference type="ARBA" id="ARBA00010961"/>
    </source>
</evidence>
<dbReference type="AlphaFoldDB" id="A0A3Q8SEF9"/>
<evidence type="ECO:0000256" key="3">
    <source>
        <dbReference type="ARBA" id="ARBA00022578"/>
    </source>
</evidence>
<proteinExistence type="inferred from homology"/>